<keyword evidence="7" id="KW-1185">Reference proteome</keyword>
<evidence type="ECO:0000259" key="4">
    <source>
        <dbReference type="Pfam" id="PF00561"/>
    </source>
</evidence>
<feature type="non-terminal residue" evidence="6">
    <location>
        <position position="1"/>
    </location>
</feature>
<dbReference type="InterPro" id="IPR006693">
    <property type="entry name" value="AB_hydrolase_lipase"/>
</dbReference>
<dbReference type="FunFam" id="3.40.50.1820:FF:000012">
    <property type="entry name" value="Lipase"/>
    <property type="match status" value="1"/>
</dbReference>
<dbReference type="Pfam" id="PF00561">
    <property type="entry name" value="Abhydrolase_1"/>
    <property type="match status" value="1"/>
</dbReference>
<dbReference type="Proteomes" id="UP000018936">
    <property type="component" value="Unassembled WGS sequence"/>
</dbReference>
<name>V8NH96_OPHHA</name>
<dbReference type="GO" id="GO:0016042">
    <property type="term" value="P:lipid catabolic process"/>
    <property type="evidence" value="ECO:0007669"/>
    <property type="project" value="UniProtKB-KW"/>
</dbReference>
<reference evidence="6 7" key="1">
    <citation type="journal article" date="2013" name="Proc. Natl. Acad. Sci. U.S.A.">
        <title>The king cobra genome reveals dynamic gene evolution and adaptation in the snake venom system.</title>
        <authorList>
            <person name="Vonk F.J."/>
            <person name="Casewell N.R."/>
            <person name="Henkel C.V."/>
            <person name="Heimberg A.M."/>
            <person name="Jansen H.J."/>
            <person name="McCleary R.J."/>
            <person name="Kerkkamp H.M."/>
            <person name="Vos R.A."/>
            <person name="Guerreiro I."/>
            <person name="Calvete J.J."/>
            <person name="Wuster W."/>
            <person name="Woods A.E."/>
            <person name="Logan J.M."/>
            <person name="Harrison R.A."/>
            <person name="Castoe T.A."/>
            <person name="de Koning A.P."/>
            <person name="Pollock D.D."/>
            <person name="Yandell M."/>
            <person name="Calderon D."/>
            <person name="Renjifo C."/>
            <person name="Currier R.B."/>
            <person name="Salgado D."/>
            <person name="Pla D."/>
            <person name="Sanz L."/>
            <person name="Hyder A.S."/>
            <person name="Ribeiro J.M."/>
            <person name="Arntzen J.W."/>
            <person name="van den Thillart G.E."/>
            <person name="Boetzer M."/>
            <person name="Pirovano W."/>
            <person name="Dirks R.P."/>
            <person name="Spaink H.P."/>
            <person name="Duboule D."/>
            <person name="McGlinn E."/>
            <person name="Kini R.M."/>
            <person name="Richardson M.K."/>
        </authorList>
    </citation>
    <scope>NUCLEOTIDE SEQUENCE</scope>
    <source>
        <tissue evidence="6">Blood</tissue>
    </source>
</reference>
<dbReference type="OrthoDB" id="9974421at2759"/>
<keyword evidence="2" id="KW-0442">Lipid degradation</keyword>
<evidence type="ECO:0000259" key="5">
    <source>
        <dbReference type="Pfam" id="PF04083"/>
    </source>
</evidence>
<feature type="non-terminal residue" evidence="6">
    <location>
        <position position="746"/>
    </location>
</feature>
<sequence length="746" mass="85536">SEIIHHKGYQAEEYEIVTSDGYILTLNRIPHGRKQHGSRYLIRTGKPAVLLQHGLCIEGRVWVANMPNQSLGFMLADAGYDVWIGNNRGTSWSRKHQHLTIKQDQYHAYRFNIRSKYTSLGTGQFRAFDYGDGNKERYNQDEPPSYNVERITVPISIWYGGNDLLVAPDDVKALINQLDIHTKHNQSCETYVLYINGQAGRRMKRERVHTESWPKSQMISHHGYPSEEYEVLTKDGFIAFSAMPELSKKIRMFLALAPVIYATYVPNNLLKLLSLLPQYSFKQIFGDKNTMFPQKPIKDFMKKLCTIAFMHKLCAKLIFFPDTYNTTNLNMSRIDVYAAHFPDITSVKTILHWKQVLDTGLFHYFDYEDKNQMIYKQSSPPSYQIKDLLVPTAVWSGGQDTVADPKDIELLLSGISTFHTSEQPVAKGKLVELFYLVIQKNELIIHKGYLSEEYRVITADGYILTLNRIPSGRNYQMDFGMKPVVFLQHGLLGDGSNWVTNFAHNSLGFILADAGYDVWIGNSRGNTWSRSHQNLSVSEDEFWAFSFDEMAKYDLPAVVNFILQKTGQQQLYYVGYSQGAAIGFLAFSTMPELAQKIKMFFALGPVTRIKYAKSPIIKLLNLPETFLSTLFGKKEFLPQKWLVRKALATICSRRPFVNNFRSGLFKGFDWGDERKNKIKHKQLTPPLYKVNDMTVPTAVWTGGKDLLSDPKDIAILLPKIKHLVSHKSIPDWAHLDFIWGLDAPRR</sequence>
<dbReference type="SUPFAM" id="SSF53474">
    <property type="entry name" value="alpha/beta-Hydrolases"/>
    <property type="match status" value="4"/>
</dbReference>
<dbReference type="Gene3D" id="3.40.50.1820">
    <property type="entry name" value="alpha/beta hydrolase"/>
    <property type="match status" value="5"/>
</dbReference>
<keyword evidence="3" id="KW-0443">Lipid metabolism</keyword>
<dbReference type="AlphaFoldDB" id="V8NH96"/>
<dbReference type="Pfam" id="PF04083">
    <property type="entry name" value="Abhydro_lipase"/>
    <property type="match status" value="1"/>
</dbReference>
<comment type="caution">
    <text evidence="6">The sequence shown here is derived from an EMBL/GenBank/DDBJ whole genome shotgun (WGS) entry which is preliminary data.</text>
</comment>
<feature type="domain" description="Partial AB-hydrolase lipase" evidence="5">
    <location>
        <begin position="1"/>
        <end position="65"/>
    </location>
</feature>
<evidence type="ECO:0000313" key="6">
    <source>
        <dbReference type="EMBL" id="ETE61659.1"/>
    </source>
</evidence>
<evidence type="ECO:0000313" key="7">
    <source>
        <dbReference type="Proteomes" id="UP000018936"/>
    </source>
</evidence>
<evidence type="ECO:0000256" key="1">
    <source>
        <dbReference type="ARBA" id="ARBA00010701"/>
    </source>
</evidence>
<evidence type="ECO:0000256" key="2">
    <source>
        <dbReference type="ARBA" id="ARBA00022963"/>
    </source>
</evidence>
<organism evidence="6 7">
    <name type="scientific">Ophiophagus hannah</name>
    <name type="common">King cobra</name>
    <name type="synonym">Naja hannah</name>
    <dbReference type="NCBI Taxonomy" id="8665"/>
    <lineage>
        <taxon>Eukaryota</taxon>
        <taxon>Metazoa</taxon>
        <taxon>Chordata</taxon>
        <taxon>Craniata</taxon>
        <taxon>Vertebrata</taxon>
        <taxon>Euteleostomi</taxon>
        <taxon>Lepidosauria</taxon>
        <taxon>Squamata</taxon>
        <taxon>Bifurcata</taxon>
        <taxon>Unidentata</taxon>
        <taxon>Episquamata</taxon>
        <taxon>Toxicofera</taxon>
        <taxon>Serpentes</taxon>
        <taxon>Colubroidea</taxon>
        <taxon>Elapidae</taxon>
        <taxon>Elapinae</taxon>
        <taxon>Ophiophagus</taxon>
    </lineage>
</organism>
<dbReference type="InterPro" id="IPR029058">
    <property type="entry name" value="AB_hydrolase_fold"/>
</dbReference>
<accession>V8NH96</accession>
<dbReference type="InterPro" id="IPR000073">
    <property type="entry name" value="AB_hydrolase_1"/>
</dbReference>
<evidence type="ECO:0000256" key="3">
    <source>
        <dbReference type="ARBA" id="ARBA00023098"/>
    </source>
</evidence>
<feature type="domain" description="AB hydrolase-1" evidence="4">
    <location>
        <begin position="483"/>
        <end position="740"/>
    </location>
</feature>
<comment type="similarity">
    <text evidence="1">Belongs to the AB hydrolase superfamily. Lipase family.</text>
</comment>
<dbReference type="EMBL" id="AZIM01003737">
    <property type="protein sequence ID" value="ETE61659.1"/>
    <property type="molecule type" value="Genomic_DNA"/>
</dbReference>
<gene>
    <name evidence="6" type="primary">Lipm</name>
    <name evidence="6" type="ORF">L345_12588</name>
</gene>
<proteinExistence type="inferred from homology"/>
<protein>
    <submittedName>
        <fullName evidence="6">Lipase member M</fullName>
    </submittedName>
</protein>
<dbReference type="PANTHER" id="PTHR11005">
    <property type="entry name" value="LYSOSOMAL ACID LIPASE-RELATED"/>
    <property type="match status" value="1"/>
</dbReference>